<reference evidence="1 2" key="1">
    <citation type="submission" date="2013-10" db="EMBL/GenBank/DDBJ databases">
        <title>The Genome Sequence of Acinetobacter brisouii CIP 110357.</title>
        <authorList>
            <consortium name="The Broad Institute Genomics Platform"/>
            <consortium name="The Broad Institute Genome Sequencing Center for Infectious Disease"/>
            <person name="Cerqueira G."/>
            <person name="Feldgarden M."/>
            <person name="Courvalin P."/>
            <person name="Grillot-Courvalin C."/>
            <person name="Clermont D."/>
            <person name="Rocha E."/>
            <person name="Yoon E.-J."/>
            <person name="Nemec A."/>
            <person name="Young S.K."/>
            <person name="Zeng Q."/>
            <person name="Gargeya S."/>
            <person name="Fitzgerald M."/>
            <person name="Abouelleil A."/>
            <person name="Alvarado L."/>
            <person name="Berlin A.M."/>
            <person name="Chapman S.B."/>
            <person name="Gainer-Dewar J."/>
            <person name="Goldberg J."/>
            <person name="Gnerre S."/>
            <person name="Griggs A."/>
            <person name="Gujja S."/>
            <person name="Hansen M."/>
            <person name="Howarth C."/>
            <person name="Imamovic A."/>
            <person name="Ireland A."/>
            <person name="Larimer J."/>
            <person name="McCowan C."/>
            <person name="Murphy C."/>
            <person name="Pearson M."/>
            <person name="Poon T.W."/>
            <person name="Priest M."/>
            <person name="Roberts A."/>
            <person name="Saif S."/>
            <person name="Shea T."/>
            <person name="Sykes S."/>
            <person name="Wortman J."/>
            <person name="Nusbaum C."/>
            <person name="Birren B."/>
        </authorList>
    </citation>
    <scope>NUCLEOTIDE SEQUENCE [LARGE SCALE GENOMIC DNA]</scope>
    <source>
        <strain evidence="1 2">CIP 110357</strain>
    </source>
</reference>
<dbReference type="PATRIC" id="fig|1341683.3.peg.973"/>
<dbReference type="AlphaFoldDB" id="V2UBM3"/>
<evidence type="ECO:0008006" key="3">
    <source>
        <dbReference type="Google" id="ProtNLM"/>
    </source>
</evidence>
<protein>
    <recommendedName>
        <fullName evidence="3">Methyl-coenzyme M reductase</fullName>
    </recommendedName>
</protein>
<dbReference type="RefSeq" id="WP_004900995.1">
    <property type="nucleotide sequence ID" value="NZ_BBTI01000024.1"/>
</dbReference>
<sequence length="690" mass="76967">MARIPMGDFGNALPQVQPTQLPQSNINELAGALGNVSNTIGQINQQKDQEQRQLEVTNKMVELSSFKNDSDKAQLDIDNALSTQFNDTYADIKSRVANGSLNAQQAKDELITKSNDIYKGLENNIPMAMRQDMRNYWDQNVNKSSGSFAPLQIRADENMQQVNLDRASQVYGRFVDRKDGLDKFNAYVDRLIIPEAQKVEAKNKFAATQEYNQVQDEITTATANGDIAALDKVITGLGDKTYLTEDKVQDIRKHVLSVKTSIQNKNDAEERRRISESGKILNDFETQVRSGLPLDDKYIANARQAVSGTPNEGEFNFYYAHYEKIQNFTKMSTADQLTEINHFKTQLKDTKTSNPADAQKLLNVYESLYDQKKKTYNNDPNQAASENGLKVYDVKGLELKTSPSSFIDKVVHNGINQIALRSKDGNVKIAPISPAALPDAQREFNAMGVTQKLNFIGGLIQKTKGVTDGNKLWGAVLGQLSGGDQNYTAAALAQMNGYKSTEGRSVATAIVTGSQLLKNKGFYMPKEDDLHRYFNEQVGQTVSGTTANNMYNVFRSIYADTINSLGELHNGKDESINKSAAHTAVSLATGGIYTQDGKFRNYMDGKIKDWKVTKPWGMTDAKFEAALEKGYAGVSHYTKIPVADLKGYRLYQSSKRTAQNEIQYDLIDERGNPLTKDGHIWRIRIQRSSY</sequence>
<accession>V2UBM3</accession>
<dbReference type="EMBL" id="AYEU01000004">
    <property type="protein sequence ID" value="ESK51888.1"/>
    <property type="molecule type" value="Genomic_DNA"/>
</dbReference>
<evidence type="ECO:0000313" key="2">
    <source>
        <dbReference type="Proteomes" id="UP000018418"/>
    </source>
</evidence>
<dbReference type="HOGENOM" id="CLU_406911_0_0_6"/>
<proteinExistence type="predicted"/>
<gene>
    <name evidence="1" type="ORF">P255_00983</name>
</gene>
<dbReference type="Proteomes" id="UP000018418">
    <property type="component" value="Unassembled WGS sequence"/>
</dbReference>
<organism evidence="1 2">
    <name type="scientific">Acinetobacter brisouii CIP 110357</name>
    <dbReference type="NCBI Taxonomy" id="1341683"/>
    <lineage>
        <taxon>Bacteria</taxon>
        <taxon>Pseudomonadati</taxon>
        <taxon>Pseudomonadota</taxon>
        <taxon>Gammaproteobacteria</taxon>
        <taxon>Moraxellales</taxon>
        <taxon>Moraxellaceae</taxon>
        <taxon>Acinetobacter</taxon>
    </lineage>
</organism>
<keyword evidence="2" id="KW-1185">Reference proteome</keyword>
<comment type="caution">
    <text evidence="1">The sequence shown here is derived from an EMBL/GenBank/DDBJ whole genome shotgun (WGS) entry which is preliminary data.</text>
</comment>
<dbReference type="OrthoDB" id="6766629at2"/>
<evidence type="ECO:0000313" key="1">
    <source>
        <dbReference type="EMBL" id="ESK51888.1"/>
    </source>
</evidence>
<name>V2UBM3_9GAMM</name>